<keyword evidence="20" id="KW-1185">Reference proteome</keyword>
<accession>A0A158PBD1</accession>
<keyword evidence="7" id="KW-0813">Transport</keyword>
<dbReference type="GO" id="GO:0045259">
    <property type="term" value="C:proton-transporting ATP synthase complex"/>
    <property type="evidence" value="ECO:0007669"/>
    <property type="project" value="UniProtKB-KW"/>
</dbReference>
<name>A0A158PBD1_ANGCA</name>
<comment type="subcellular location">
    <subcellularLocation>
        <location evidence="1">Mitochondrion membrane</location>
    </subcellularLocation>
</comment>
<keyword evidence="9" id="KW-0808">Transferase</keyword>
<dbReference type="InterPro" id="IPR027417">
    <property type="entry name" value="P-loop_NTPase"/>
</dbReference>
<evidence type="ECO:0000256" key="8">
    <source>
        <dbReference type="ARBA" id="ARBA00022547"/>
    </source>
</evidence>
<evidence type="ECO:0000313" key="20">
    <source>
        <dbReference type="Proteomes" id="UP000035642"/>
    </source>
</evidence>
<dbReference type="Pfam" id="PF02223">
    <property type="entry name" value="Thymidylate_kin"/>
    <property type="match status" value="1"/>
</dbReference>
<reference evidence="21" key="2">
    <citation type="submission" date="2016-04" db="UniProtKB">
        <authorList>
            <consortium name="WormBaseParasite"/>
        </authorList>
    </citation>
    <scope>IDENTIFICATION</scope>
</reference>
<dbReference type="GO" id="GO:0004798">
    <property type="term" value="F:dTMP kinase activity"/>
    <property type="evidence" value="ECO:0007669"/>
    <property type="project" value="UniProtKB-EC"/>
</dbReference>
<keyword evidence="15" id="KW-0406">Ion transport</keyword>
<dbReference type="PANTHER" id="PTHR10344:SF1">
    <property type="entry name" value="THYMIDYLATE KINASE"/>
    <property type="match status" value="1"/>
</dbReference>
<feature type="domain" description="Thymidylate kinase-like" evidence="19">
    <location>
        <begin position="206"/>
        <end position="361"/>
    </location>
</feature>
<dbReference type="WBParaSite" id="ACAC_0001076601-mRNA-1">
    <property type="protein sequence ID" value="ACAC_0001076601-mRNA-1"/>
    <property type="gene ID" value="ACAC_0001076601"/>
</dbReference>
<dbReference type="InterPro" id="IPR019344">
    <property type="entry name" value="F1F0-ATPsyn_F_prd"/>
</dbReference>
<evidence type="ECO:0000256" key="15">
    <source>
        <dbReference type="ARBA" id="ARBA00023065"/>
    </source>
</evidence>
<dbReference type="AlphaFoldDB" id="A0A158PBD1"/>
<dbReference type="GO" id="GO:0006754">
    <property type="term" value="P:ATP biosynthetic process"/>
    <property type="evidence" value="ECO:0007669"/>
    <property type="project" value="UniProtKB-KW"/>
</dbReference>
<evidence type="ECO:0000256" key="18">
    <source>
        <dbReference type="ARBA" id="ARBA00023310"/>
    </source>
</evidence>
<sequence length="420" mass="48923">MLQNWKVSKSVGAVEFVPISDVKLRLIRTYEQRMCRKKTRDFTDQPKVDETPKTLSMNISEADNYVLPIDWEERAMSWFRPPPPGTKLTPWVPDLIFIPIARAFERFGVYFYNRILNKTEIGLFDKRWNKNVHGPYCHYRYYGKLDTKLFDVKLADLPAWIGRREKTPSAFYNEVMRNIWRVHHNYYSGPVYGSVDMSHRGAFIVFEGLDRSGKTTQAKRLHERINLSGGKSVLLSFPDRKEPFGQVIDRYLRKEIDLSERALHLAFSANRWEKAAVIEEKISSGIDVICDRYCFSGVAYSLAKGLDPHWVRQADVGLPCPDVVLFFEVSPHIAQQRGGYGDERLENDQLQRKVHSAMKQLRKNYWQVCNNLYCVLNRGERLIYLQIINADEDREAVEAVVQKIYSQISRDGTLKKIDTI</sequence>
<evidence type="ECO:0000256" key="4">
    <source>
        <dbReference type="ARBA" id="ARBA00009776"/>
    </source>
</evidence>
<evidence type="ECO:0000256" key="11">
    <source>
        <dbReference type="ARBA" id="ARBA00022741"/>
    </source>
</evidence>
<keyword evidence="17" id="KW-0472">Membrane</keyword>
<comment type="similarity">
    <text evidence="3">Belongs to the ATPase F chain family.</text>
</comment>
<keyword evidence="18" id="KW-0066">ATP synthesis</keyword>
<keyword evidence="11" id="KW-0547">Nucleotide-binding</keyword>
<evidence type="ECO:0000259" key="19">
    <source>
        <dbReference type="Pfam" id="PF02223"/>
    </source>
</evidence>
<reference evidence="20" key="1">
    <citation type="submission" date="2012-09" db="EMBL/GenBank/DDBJ databases">
        <authorList>
            <person name="Martin A.A."/>
        </authorList>
    </citation>
    <scope>NUCLEOTIDE SEQUENCE</scope>
</reference>
<keyword evidence="16" id="KW-0496">Mitochondrion</keyword>
<protein>
    <recommendedName>
        <fullName evidence="6">Thymidylate kinase</fullName>
        <ecNumber evidence="5">2.7.4.9</ecNumber>
    </recommendedName>
</protein>
<dbReference type="SUPFAM" id="SSF52540">
    <property type="entry name" value="P-loop containing nucleoside triphosphate hydrolases"/>
    <property type="match status" value="1"/>
</dbReference>
<proteinExistence type="inferred from homology"/>
<evidence type="ECO:0000256" key="10">
    <source>
        <dbReference type="ARBA" id="ARBA00022727"/>
    </source>
</evidence>
<keyword evidence="8" id="KW-0138">CF(0)</keyword>
<dbReference type="GO" id="GO:0006227">
    <property type="term" value="P:dUDP biosynthetic process"/>
    <property type="evidence" value="ECO:0007669"/>
    <property type="project" value="TreeGrafter"/>
</dbReference>
<dbReference type="GO" id="GO:1902600">
    <property type="term" value="P:proton transmembrane transport"/>
    <property type="evidence" value="ECO:0007669"/>
    <property type="project" value="UniProtKB-KW"/>
</dbReference>
<keyword evidence="10" id="KW-0545">Nucleotide biosynthesis</keyword>
<dbReference type="NCBIfam" id="TIGR00041">
    <property type="entry name" value="DTMP_kinase"/>
    <property type="match status" value="1"/>
</dbReference>
<dbReference type="HAMAP" id="MF_00165">
    <property type="entry name" value="Thymidylate_kinase"/>
    <property type="match status" value="1"/>
</dbReference>
<evidence type="ECO:0000256" key="1">
    <source>
        <dbReference type="ARBA" id="ARBA00004325"/>
    </source>
</evidence>
<dbReference type="PANTHER" id="PTHR10344">
    <property type="entry name" value="THYMIDYLATE KINASE"/>
    <property type="match status" value="1"/>
</dbReference>
<dbReference type="PROSITE" id="PS01331">
    <property type="entry name" value="THYMIDYLATE_KINASE"/>
    <property type="match status" value="1"/>
</dbReference>
<organism evidence="20 21">
    <name type="scientific">Angiostrongylus cantonensis</name>
    <name type="common">Rat lungworm</name>
    <dbReference type="NCBI Taxonomy" id="6313"/>
    <lineage>
        <taxon>Eukaryota</taxon>
        <taxon>Metazoa</taxon>
        <taxon>Ecdysozoa</taxon>
        <taxon>Nematoda</taxon>
        <taxon>Chromadorea</taxon>
        <taxon>Rhabditida</taxon>
        <taxon>Rhabditina</taxon>
        <taxon>Rhabditomorpha</taxon>
        <taxon>Strongyloidea</taxon>
        <taxon>Metastrongylidae</taxon>
        <taxon>Angiostrongylus</taxon>
    </lineage>
</organism>
<evidence type="ECO:0000256" key="9">
    <source>
        <dbReference type="ARBA" id="ARBA00022679"/>
    </source>
</evidence>
<dbReference type="InterPro" id="IPR018095">
    <property type="entry name" value="Thymidylate_kin_CS"/>
</dbReference>
<dbReference type="GO" id="GO:0005524">
    <property type="term" value="F:ATP binding"/>
    <property type="evidence" value="ECO:0007669"/>
    <property type="project" value="UniProtKB-KW"/>
</dbReference>
<evidence type="ECO:0000256" key="5">
    <source>
        <dbReference type="ARBA" id="ARBA00012980"/>
    </source>
</evidence>
<dbReference type="Gene3D" id="3.40.50.300">
    <property type="entry name" value="P-loop containing nucleotide triphosphate hydrolases"/>
    <property type="match status" value="1"/>
</dbReference>
<evidence type="ECO:0000256" key="12">
    <source>
        <dbReference type="ARBA" id="ARBA00022777"/>
    </source>
</evidence>
<evidence type="ECO:0000256" key="16">
    <source>
        <dbReference type="ARBA" id="ARBA00023128"/>
    </source>
</evidence>
<evidence type="ECO:0000313" key="21">
    <source>
        <dbReference type="WBParaSite" id="ACAC_0001076601-mRNA-1"/>
    </source>
</evidence>
<dbReference type="FunFam" id="3.40.50.300:FF:000679">
    <property type="entry name" value="Thymidylate kinase"/>
    <property type="match status" value="1"/>
</dbReference>
<dbReference type="GO" id="GO:0006235">
    <property type="term" value="P:dTTP biosynthetic process"/>
    <property type="evidence" value="ECO:0007669"/>
    <property type="project" value="TreeGrafter"/>
</dbReference>
<dbReference type="CDD" id="cd01672">
    <property type="entry name" value="TMPK"/>
    <property type="match status" value="1"/>
</dbReference>
<dbReference type="STRING" id="6313.A0A158PBD1"/>
<dbReference type="InterPro" id="IPR018094">
    <property type="entry name" value="Thymidylate_kinase"/>
</dbReference>
<dbReference type="GO" id="GO:0004550">
    <property type="term" value="F:nucleoside diphosphate kinase activity"/>
    <property type="evidence" value="ECO:0007669"/>
    <property type="project" value="TreeGrafter"/>
</dbReference>
<keyword evidence="12" id="KW-0418">Kinase</keyword>
<comment type="pathway">
    <text evidence="2">Pyrimidine metabolism; dTTP biosynthesis.</text>
</comment>
<dbReference type="Proteomes" id="UP000035642">
    <property type="component" value="Unassembled WGS sequence"/>
</dbReference>
<dbReference type="GO" id="GO:0006233">
    <property type="term" value="P:dTDP biosynthetic process"/>
    <property type="evidence" value="ECO:0007669"/>
    <property type="project" value="InterPro"/>
</dbReference>
<evidence type="ECO:0000256" key="2">
    <source>
        <dbReference type="ARBA" id="ARBA00004992"/>
    </source>
</evidence>
<evidence type="ECO:0000256" key="17">
    <source>
        <dbReference type="ARBA" id="ARBA00023136"/>
    </source>
</evidence>
<evidence type="ECO:0000256" key="14">
    <source>
        <dbReference type="ARBA" id="ARBA00022840"/>
    </source>
</evidence>
<evidence type="ECO:0000256" key="7">
    <source>
        <dbReference type="ARBA" id="ARBA00022448"/>
    </source>
</evidence>
<evidence type="ECO:0000256" key="6">
    <source>
        <dbReference type="ARBA" id="ARBA00017144"/>
    </source>
</evidence>
<evidence type="ECO:0000256" key="3">
    <source>
        <dbReference type="ARBA" id="ARBA00005895"/>
    </source>
</evidence>
<dbReference type="Pfam" id="PF10206">
    <property type="entry name" value="WRW"/>
    <property type="match status" value="1"/>
</dbReference>
<keyword evidence="13" id="KW-0375">Hydrogen ion transport</keyword>
<dbReference type="EC" id="2.7.4.9" evidence="5"/>
<dbReference type="GO" id="GO:0031966">
    <property type="term" value="C:mitochondrial membrane"/>
    <property type="evidence" value="ECO:0007669"/>
    <property type="project" value="UniProtKB-SubCell"/>
</dbReference>
<comment type="similarity">
    <text evidence="4">Belongs to the thymidylate kinase family.</text>
</comment>
<evidence type="ECO:0000256" key="13">
    <source>
        <dbReference type="ARBA" id="ARBA00022781"/>
    </source>
</evidence>
<dbReference type="GO" id="GO:0005634">
    <property type="term" value="C:nucleus"/>
    <property type="evidence" value="ECO:0007669"/>
    <property type="project" value="TreeGrafter"/>
</dbReference>
<keyword evidence="14" id="KW-0067">ATP-binding</keyword>
<dbReference type="InterPro" id="IPR039430">
    <property type="entry name" value="Thymidylate_kin-like_dom"/>
</dbReference>
<dbReference type="GO" id="GO:0005829">
    <property type="term" value="C:cytosol"/>
    <property type="evidence" value="ECO:0007669"/>
    <property type="project" value="TreeGrafter"/>
</dbReference>